<dbReference type="GO" id="GO:0005737">
    <property type="term" value="C:cytoplasm"/>
    <property type="evidence" value="ECO:0007669"/>
    <property type="project" value="TreeGrafter"/>
</dbReference>
<dbReference type="Pfam" id="PF10354">
    <property type="entry name" value="BMT5-like"/>
    <property type="match status" value="1"/>
</dbReference>
<dbReference type="PANTHER" id="PTHR11538">
    <property type="entry name" value="PHENYLALANYL-TRNA SYNTHETASE"/>
    <property type="match status" value="1"/>
</dbReference>
<protein>
    <recommendedName>
        <fullName evidence="3">25S rRNA (uridine-N(3))-methyltransferase BMT5-like domain-containing protein</fullName>
    </recommendedName>
</protein>
<dbReference type="GO" id="GO:0070042">
    <property type="term" value="F:rRNA (uridine-N3-)-methyltransferase activity"/>
    <property type="evidence" value="ECO:0007669"/>
    <property type="project" value="InterPro"/>
</dbReference>
<name>A0A7S2W634_9STRA</name>
<feature type="domain" description="25S rRNA (uridine-N(3))-methyltransferase BMT5-like" evidence="3">
    <location>
        <begin position="51"/>
        <end position="225"/>
    </location>
</feature>
<proteinExistence type="predicted"/>
<feature type="compositionally biased region" description="Polar residues" evidence="1">
    <location>
        <begin position="369"/>
        <end position="384"/>
    </location>
</feature>
<reference evidence="4" key="1">
    <citation type="submission" date="2021-01" db="EMBL/GenBank/DDBJ databases">
        <authorList>
            <person name="Corre E."/>
            <person name="Pelletier E."/>
            <person name="Niang G."/>
            <person name="Scheremetjew M."/>
            <person name="Finn R."/>
            <person name="Kale V."/>
            <person name="Holt S."/>
            <person name="Cochrane G."/>
            <person name="Meng A."/>
            <person name="Brown T."/>
            <person name="Cohen L."/>
        </authorList>
    </citation>
    <scope>NUCLEOTIDE SEQUENCE</scope>
    <source>
        <strain evidence="4">CCMP1243</strain>
    </source>
</reference>
<accession>A0A7S2W634</accession>
<dbReference type="EMBL" id="HBHJ01005933">
    <property type="protein sequence ID" value="CAD9669256.1"/>
    <property type="molecule type" value="Transcribed_RNA"/>
</dbReference>
<sequence length="396" mass="43055">MRSRASAMVVSLGLAWSARLAAPFPRSAVRCRAPLQRLMAHLGFPAGERVLIVGDGDFSYSAGLVASRPDLDVVASTLIGAEEDLEARYPGSSANIRAISALGGHVRFGVDATDLSETAALVQPSCIRFNFPHIDGKSNTKHNRALLSKFLASAAEALRGSRGRVEVSLVEGQGGSGAHGERGLGDAEAHSDRHWRLSWMASVAGADAGLLMTSVEPFTDQDAPGLEGYVPQGARGRGRRFDTRDVPLLHEFRLPGHGTSAVFAHCFHTELHLQIPVDWDNTADDKGLVGCIRTQLQQRGLHGMEDVSMEYLEDFIYPEGDRRCRAWSCLFRSTHRPLPRARAQTLWNAVRDSAESYTPVHQPEGSESARGSVQVRTKSTTTVSRPLPSWFAPSRN</sequence>
<dbReference type="AlphaFoldDB" id="A0A7S2W634"/>
<evidence type="ECO:0000259" key="3">
    <source>
        <dbReference type="Pfam" id="PF10354"/>
    </source>
</evidence>
<gene>
    <name evidence="4" type="ORF">RMAR1173_LOCUS3909</name>
</gene>
<evidence type="ECO:0000256" key="2">
    <source>
        <dbReference type="SAM" id="SignalP"/>
    </source>
</evidence>
<feature type="signal peptide" evidence="2">
    <location>
        <begin position="1"/>
        <end position="23"/>
    </location>
</feature>
<feature type="region of interest" description="Disordered" evidence="1">
    <location>
        <begin position="356"/>
        <end position="396"/>
    </location>
</feature>
<organism evidence="4">
    <name type="scientific">Rhizochromulina marina</name>
    <dbReference type="NCBI Taxonomy" id="1034831"/>
    <lineage>
        <taxon>Eukaryota</taxon>
        <taxon>Sar</taxon>
        <taxon>Stramenopiles</taxon>
        <taxon>Ochrophyta</taxon>
        <taxon>Dictyochophyceae</taxon>
        <taxon>Rhizochromulinales</taxon>
        <taxon>Rhizochromulina</taxon>
    </lineage>
</organism>
<evidence type="ECO:0000256" key="1">
    <source>
        <dbReference type="SAM" id="MobiDB-lite"/>
    </source>
</evidence>
<dbReference type="InterPro" id="IPR019446">
    <property type="entry name" value="BMT5-like"/>
</dbReference>
<evidence type="ECO:0000313" key="4">
    <source>
        <dbReference type="EMBL" id="CAD9669256.1"/>
    </source>
</evidence>
<keyword evidence="2" id="KW-0732">Signal</keyword>
<feature type="chain" id="PRO_5031270348" description="25S rRNA (uridine-N(3))-methyltransferase BMT5-like domain-containing protein" evidence="2">
    <location>
        <begin position="24"/>
        <end position="396"/>
    </location>
</feature>
<dbReference type="GO" id="GO:0070475">
    <property type="term" value="P:rRNA base methylation"/>
    <property type="evidence" value="ECO:0007669"/>
    <property type="project" value="InterPro"/>
</dbReference>
<dbReference type="PANTHER" id="PTHR11538:SF26">
    <property type="entry name" value="FERREDOXIN-FOLD ANTICODON-BINDING DOMAIN-CONTAINING PROTEIN 1"/>
    <property type="match status" value="1"/>
</dbReference>